<evidence type="ECO:0000259" key="6">
    <source>
        <dbReference type="Pfam" id="PF02826"/>
    </source>
</evidence>
<dbReference type="CDD" id="cd12173">
    <property type="entry name" value="PGDH_4"/>
    <property type="match status" value="1"/>
</dbReference>
<dbReference type="Proteomes" id="UP000006833">
    <property type="component" value="Chromosome"/>
</dbReference>
<dbReference type="InterPro" id="IPR006140">
    <property type="entry name" value="D-isomer_DH_NAD-bd"/>
</dbReference>
<dbReference type="InterPro" id="IPR050857">
    <property type="entry name" value="D-2-hydroxyacid_DH"/>
</dbReference>
<dbReference type="PANTHER" id="PTHR42789">
    <property type="entry name" value="D-ISOMER SPECIFIC 2-HYDROXYACID DEHYDROGENASE FAMILY PROTEIN (AFU_ORTHOLOGUE AFUA_6G10090)"/>
    <property type="match status" value="1"/>
</dbReference>
<evidence type="ECO:0000256" key="3">
    <source>
        <dbReference type="ARBA" id="ARBA00023027"/>
    </source>
</evidence>
<dbReference type="Pfam" id="PF00389">
    <property type="entry name" value="2-Hacid_dh"/>
    <property type="match status" value="1"/>
</dbReference>
<dbReference type="eggNOG" id="COG0111">
    <property type="taxonomic scope" value="Bacteria"/>
</dbReference>
<dbReference type="STRING" id="398580.Dshi_1001"/>
<evidence type="ECO:0000256" key="4">
    <source>
        <dbReference type="RuleBase" id="RU003719"/>
    </source>
</evidence>
<keyword evidence="8" id="KW-1185">Reference proteome</keyword>
<name>A8LSC9_DINSH</name>
<dbReference type="EMBL" id="CP000830">
    <property type="protein sequence ID" value="ABV92743.1"/>
    <property type="molecule type" value="Genomic_DNA"/>
</dbReference>
<evidence type="ECO:0000313" key="8">
    <source>
        <dbReference type="Proteomes" id="UP000006833"/>
    </source>
</evidence>
<evidence type="ECO:0000313" key="7">
    <source>
        <dbReference type="EMBL" id="ABV92743.1"/>
    </source>
</evidence>
<sequence>MPHQVVITETIDTRALSRFGPEVDVIYAPELVEDRAACLVAVARADGVIVRNRTQVDRPFLDAASRLRVIGLLGTGLDNIDMAACAARGISVHPATGANTRSVAEYVITAALMLTRRAFMSTPEMQEGAWPRGPLGEGGEIAGRKLGLYGCGAVAQAVARLAKPLSMTILGHDPHLGPGHPLWTEVTRVSDAELLARADVLSLHLPLTPETRGRIDATALTAMKPGAILINTAHGEIVDARAVCDALRRGHLGGAALDVFEPEPLGTQDAARFRGVPNLILTPHVAGVTVEADRRVSALTVDNVRAALLAPEKAVS</sequence>
<evidence type="ECO:0000256" key="1">
    <source>
        <dbReference type="ARBA" id="ARBA00005854"/>
    </source>
</evidence>
<proteinExistence type="inferred from homology"/>
<evidence type="ECO:0000259" key="5">
    <source>
        <dbReference type="Pfam" id="PF00389"/>
    </source>
</evidence>
<dbReference type="GO" id="GO:0051287">
    <property type="term" value="F:NAD binding"/>
    <property type="evidence" value="ECO:0007669"/>
    <property type="project" value="InterPro"/>
</dbReference>
<organism evidence="7 8">
    <name type="scientific">Dinoroseobacter shibae (strain DSM 16493 / NCIMB 14021 / DFL 12)</name>
    <dbReference type="NCBI Taxonomy" id="398580"/>
    <lineage>
        <taxon>Bacteria</taxon>
        <taxon>Pseudomonadati</taxon>
        <taxon>Pseudomonadota</taxon>
        <taxon>Alphaproteobacteria</taxon>
        <taxon>Rhodobacterales</taxon>
        <taxon>Roseobacteraceae</taxon>
        <taxon>Dinoroseobacter</taxon>
    </lineage>
</organism>
<evidence type="ECO:0000256" key="2">
    <source>
        <dbReference type="ARBA" id="ARBA00023002"/>
    </source>
</evidence>
<dbReference type="Gene3D" id="3.40.50.720">
    <property type="entry name" value="NAD(P)-binding Rossmann-like Domain"/>
    <property type="match status" value="2"/>
</dbReference>
<dbReference type="OrthoDB" id="9793626at2"/>
<protein>
    <submittedName>
        <fullName evidence="7">D-isomer specific 2-hydroxyacid dehydrogenase NAD-binding</fullName>
        <ecNumber evidence="7">1.1.1.95</ecNumber>
    </submittedName>
</protein>
<dbReference type="InterPro" id="IPR036291">
    <property type="entry name" value="NAD(P)-bd_dom_sf"/>
</dbReference>
<dbReference type="SUPFAM" id="SSF51735">
    <property type="entry name" value="NAD(P)-binding Rossmann-fold domains"/>
    <property type="match status" value="1"/>
</dbReference>
<keyword evidence="2 4" id="KW-0560">Oxidoreductase</keyword>
<dbReference type="SUPFAM" id="SSF52283">
    <property type="entry name" value="Formate/glycerate dehydrogenase catalytic domain-like"/>
    <property type="match status" value="1"/>
</dbReference>
<gene>
    <name evidence="7" type="primary">serA2</name>
    <name evidence="7" type="ordered locus">Dshi_1001</name>
</gene>
<feature type="domain" description="D-isomer specific 2-hydroxyacid dehydrogenase NAD-binding" evidence="6">
    <location>
        <begin position="109"/>
        <end position="286"/>
    </location>
</feature>
<reference evidence="8" key="1">
    <citation type="journal article" date="2010" name="ISME J.">
        <title>The complete genome sequence of the algal symbiont Dinoroseobacter shibae: a hitchhiker's guide to life in the sea.</title>
        <authorList>
            <person name="Wagner-Dobler I."/>
            <person name="Ballhausen B."/>
            <person name="Berger M."/>
            <person name="Brinkhoff T."/>
            <person name="Buchholz I."/>
            <person name="Bunk B."/>
            <person name="Cypionka H."/>
            <person name="Daniel R."/>
            <person name="Drepper T."/>
            <person name="Gerdts G."/>
            <person name="Hahnke S."/>
            <person name="Han C."/>
            <person name="Jahn D."/>
            <person name="Kalhoefer D."/>
            <person name="Kiss H."/>
            <person name="Klenk H.P."/>
            <person name="Kyrpides N."/>
            <person name="Liebl W."/>
            <person name="Liesegang H."/>
            <person name="Meincke L."/>
            <person name="Pati A."/>
            <person name="Petersen J."/>
            <person name="Piekarski T."/>
            <person name="Pommerenke C."/>
            <person name="Pradella S."/>
            <person name="Pukall R."/>
            <person name="Rabus R."/>
            <person name="Stackebrandt E."/>
            <person name="Thole S."/>
            <person name="Thompson L."/>
            <person name="Tielen P."/>
            <person name="Tomasch J."/>
            <person name="von Jan M."/>
            <person name="Wanphrut N."/>
            <person name="Wichels A."/>
            <person name="Zech H."/>
            <person name="Simon M."/>
        </authorList>
    </citation>
    <scope>NUCLEOTIDE SEQUENCE [LARGE SCALE GENOMIC DNA]</scope>
    <source>
        <strain evidence="8">DSM 16493 / NCIMB 14021 / DFL 12</strain>
    </source>
</reference>
<dbReference type="HOGENOM" id="CLU_019796_1_3_5"/>
<accession>A8LSC9</accession>
<dbReference type="InterPro" id="IPR006139">
    <property type="entry name" value="D-isomer_2_OHA_DH_cat_dom"/>
</dbReference>
<dbReference type="EC" id="1.1.1.95" evidence="7"/>
<dbReference type="PANTHER" id="PTHR42789:SF1">
    <property type="entry name" value="D-ISOMER SPECIFIC 2-HYDROXYACID DEHYDROGENASE FAMILY PROTEIN (AFU_ORTHOLOGUE AFUA_6G10090)"/>
    <property type="match status" value="1"/>
</dbReference>
<feature type="domain" description="D-isomer specific 2-hydroxyacid dehydrogenase catalytic" evidence="5">
    <location>
        <begin position="5"/>
        <end position="308"/>
    </location>
</feature>
<dbReference type="AlphaFoldDB" id="A8LSC9"/>
<keyword evidence="3" id="KW-0520">NAD</keyword>
<dbReference type="KEGG" id="dsh:Dshi_1001"/>
<dbReference type="RefSeq" id="WP_012177674.1">
    <property type="nucleotide sequence ID" value="NC_009952.1"/>
</dbReference>
<dbReference type="Pfam" id="PF02826">
    <property type="entry name" value="2-Hacid_dh_C"/>
    <property type="match status" value="1"/>
</dbReference>
<dbReference type="GO" id="GO:0004617">
    <property type="term" value="F:phosphoglycerate dehydrogenase activity"/>
    <property type="evidence" value="ECO:0007669"/>
    <property type="project" value="UniProtKB-EC"/>
</dbReference>
<comment type="similarity">
    <text evidence="1 4">Belongs to the D-isomer specific 2-hydroxyacid dehydrogenase family.</text>
</comment>